<proteinExistence type="predicted"/>
<dbReference type="WBParaSite" id="ES5_v2.g29789.t1">
    <property type="protein sequence ID" value="ES5_v2.g29789.t1"/>
    <property type="gene ID" value="ES5_v2.g29789"/>
</dbReference>
<evidence type="ECO:0000313" key="1">
    <source>
        <dbReference type="Proteomes" id="UP000887579"/>
    </source>
</evidence>
<reference evidence="2" key="1">
    <citation type="submission" date="2022-11" db="UniProtKB">
        <authorList>
            <consortium name="WormBaseParasite"/>
        </authorList>
    </citation>
    <scope>IDENTIFICATION</scope>
</reference>
<accession>A0AC34GJD5</accession>
<organism evidence="1 2">
    <name type="scientific">Panagrolaimus sp. ES5</name>
    <dbReference type="NCBI Taxonomy" id="591445"/>
    <lineage>
        <taxon>Eukaryota</taxon>
        <taxon>Metazoa</taxon>
        <taxon>Ecdysozoa</taxon>
        <taxon>Nematoda</taxon>
        <taxon>Chromadorea</taxon>
        <taxon>Rhabditida</taxon>
        <taxon>Tylenchina</taxon>
        <taxon>Panagrolaimomorpha</taxon>
        <taxon>Panagrolaimoidea</taxon>
        <taxon>Panagrolaimidae</taxon>
        <taxon>Panagrolaimus</taxon>
    </lineage>
</organism>
<evidence type="ECO:0000313" key="2">
    <source>
        <dbReference type="WBParaSite" id="ES5_v2.g29789.t1"/>
    </source>
</evidence>
<dbReference type="Proteomes" id="UP000887579">
    <property type="component" value="Unplaced"/>
</dbReference>
<sequence>AWFKKRYLDFDNSNTTVTETMEETTSSKIVENVGVISNVNESNENEANLLPSSGKEQVGKQSSTALVNPPVFKKVQRITQEQREKLEDVFRWSRYLDAALKEEKLVVN</sequence>
<protein>
    <submittedName>
        <fullName evidence="2">Uncharacterized protein</fullName>
    </submittedName>
</protein>
<name>A0AC34GJD5_9BILA</name>